<dbReference type="EMBL" id="JAZHYN010000004">
    <property type="protein sequence ID" value="MEF3365318.1"/>
    <property type="molecule type" value="Genomic_DNA"/>
</dbReference>
<keyword evidence="2" id="KW-1185">Reference proteome</keyword>
<reference evidence="1 2" key="1">
    <citation type="submission" date="2024-02" db="EMBL/GenBank/DDBJ databases">
        <authorList>
            <person name="Grouzdev D."/>
        </authorList>
    </citation>
    <scope>NUCLEOTIDE SEQUENCE [LARGE SCALE GENOMIC DNA]</scope>
    <source>
        <strain evidence="1 2">9N</strain>
    </source>
</reference>
<name>A0ABU7XFI7_9HYPH</name>
<sequence length="86" mass="9535">MVRQLNIRSDEGYEIAQRLGKTTTDVVLSALREYQAQQRGASACMTAPEAETNYRTLMKAVAAAHAKAPAKILTDEEMYDEFGLPK</sequence>
<accession>A0ABU7XFI7</accession>
<evidence type="ECO:0000313" key="2">
    <source>
        <dbReference type="Proteomes" id="UP001350748"/>
    </source>
</evidence>
<dbReference type="Proteomes" id="UP001350748">
    <property type="component" value="Unassembled WGS sequence"/>
</dbReference>
<organism evidence="1 2">
    <name type="scientific">Methylocystis borbori</name>
    <dbReference type="NCBI Taxonomy" id="3118750"/>
    <lineage>
        <taxon>Bacteria</taxon>
        <taxon>Pseudomonadati</taxon>
        <taxon>Pseudomonadota</taxon>
        <taxon>Alphaproteobacteria</taxon>
        <taxon>Hyphomicrobiales</taxon>
        <taxon>Methylocystaceae</taxon>
        <taxon>Methylocystis</taxon>
    </lineage>
</organism>
<evidence type="ECO:0008006" key="3">
    <source>
        <dbReference type="Google" id="ProtNLM"/>
    </source>
</evidence>
<dbReference type="RefSeq" id="WP_332080225.1">
    <property type="nucleotide sequence ID" value="NZ_JAZHYN010000004.1"/>
</dbReference>
<protein>
    <recommendedName>
        <fullName evidence="3">Transcription factor</fullName>
    </recommendedName>
</protein>
<proteinExistence type="predicted"/>
<gene>
    <name evidence="1" type="ORF">V3H18_02090</name>
</gene>
<evidence type="ECO:0000313" key="1">
    <source>
        <dbReference type="EMBL" id="MEF3365318.1"/>
    </source>
</evidence>
<comment type="caution">
    <text evidence="1">The sequence shown here is derived from an EMBL/GenBank/DDBJ whole genome shotgun (WGS) entry which is preliminary data.</text>
</comment>